<name>A0A2H5FQR5_9GAMM</name>
<evidence type="ECO:0000313" key="2">
    <source>
        <dbReference type="EMBL" id="AUH73918.1"/>
    </source>
</evidence>
<feature type="transmembrane region" description="Helical" evidence="1">
    <location>
        <begin position="158"/>
        <end position="177"/>
    </location>
</feature>
<protein>
    <recommendedName>
        <fullName evidence="4">Transmembrane protein</fullName>
    </recommendedName>
</protein>
<organism evidence="2 3">
    <name type="scientific">Legionella sainthelensi</name>
    <dbReference type="NCBI Taxonomy" id="28087"/>
    <lineage>
        <taxon>Bacteria</taxon>
        <taxon>Pseudomonadati</taxon>
        <taxon>Pseudomonadota</taxon>
        <taxon>Gammaproteobacteria</taxon>
        <taxon>Legionellales</taxon>
        <taxon>Legionellaceae</taxon>
        <taxon>Legionella</taxon>
    </lineage>
</organism>
<dbReference type="AlphaFoldDB" id="A0A2H5FQR5"/>
<feature type="transmembrane region" description="Helical" evidence="1">
    <location>
        <begin position="132"/>
        <end position="151"/>
    </location>
</feature>
<keyword evidence="1" id="KW-0812">Transmembrane</keyword>
<dbReference type="RefSeq" id="WP_101901504.1">
    <property type="nucleotide sequence ID" value="NZ_CP025491.2"/>
</dbReference>
<evidence type="ECO:0000313" key="3">
    <source>
        <dbReference type="Proteomes" id="UP000234343"/>
    </source>
</evidence>
<dbReference type="Proteomes" id="UP000234343">
    <property type="component" value="Chromosome"/>
</dbReference>
<feature type="transmembrane region" description="Helical" evidence="1">
    <location>
        <begin position="438"/>
        <end position="461"/>
    </location>
</feature>
<keyword evidence="1" id="KW-1133">Transmembrane helix</keyword>
<keyword evidence="1" id="KW-0472">Membrane</keyword>
<dbReference type="EMBL" id="CP025491">
    <property type="protein sequence ID" value="AUH73918.1"/>
    <property type="molecule type" value="Genomic_DNA"/>
</dbReference>
<feature type="transmembrane region" description="Helical" evidence="1">
    <location>
        <begin position="26"/>
        <end position="44"/>
    </location>
</feature>
<sequence length="675" mass="77375">MAKGTSLGSRLFNIKKLRSFAPWQKIILPLLLLLVGNFYTYYSITHKNYPSLFYQNEFAPAVMFACGNEFANSVSVNSSLQSFLDNKTSSFECKNLAPVHATALNYFQSLERYMILSAGILWKILGVDWNHVIPLFLILYSMSLLATYSIFRLGMNPFLSFFFSLFIAFSFLQMYYVTQLRDYSVAPFLLGVVWILGKLVLTPPNRKQLLQFSILSGLYLGLGLGFRIDLLVILPFFLITVLFFIKGGKKAFQNKLAAIILFLIGFFTAGFPVLYALHHHGGGDLAHIIILGLADSFTPNLGLGQPEAYSVIPAYRDLIPFTAVNSFSQRIYGIEGLIPTATKNYSYYSTLFLLNYLSTFPADFLVRIYASLLQVPLIFIHGFWYHVFNSIPLRNIIAILPFVVAATIAFFQLRKALFLLFALLYLGTYPVLQFDPRHYFYLEFVGLWFIGFLCQQCIFLVRNKSNRALFAEIKSKVLSRWKTISVTAVMSFALLSILIISLRFYQENHLNKLFNHYLDAKTQTINPILNEKEKQYTIKLPLKNNDLKSSYLDTVYLKIQSKEKCPLNQISLKLHYLEKPLVFGNTDDTLTIPTDKATTYFLPIYNFHNGSGNDILDEAFLPSYWVDSLEYSSTDAHCIQEVAYLKDIKNIPLLLTLKLQTGWEKTKLYQYFQKI</sequence>
<keyword evidence="3" id="KW-1185">Reference proteome</keyword>
<feature type="transmembrane region" description="Helical" evidence="1">
    <location>
        <begin position="222"/>
        <end position="245"/>
    </location>
</feature>
<proteinExistence type="predicted"/>
<reference evidence="2 3" key="1">
    <citation type="submission" date="2017-12" db="EMBL/GenBank/DDBJ databases">
        <title>Legionella sainthelensi LA01-117, whole genome sequence of a clinical isolate from New Zealand.</title>
        <authorList>
            <person name="Cree S.L."/>
            <person name="Slow S."/>
            <person name="Kennedy M.A."/>
            <person name="Murdoch D.R."/>
            <person name="Biggs P.J."/>
            <person name="Anderson T."/>
        </authorList>
    </citation>
    <scope>NUCLEOTIDE SEQUENCE [LARGE SCALE GENOMIC DNA]</scope>
    <source>
        <strain evidence="2 3">LA01-117</strain>
    </source>
</reference>
<feature type="transmembrane region" description="Helical" evidence="1">
    <location>
        <begin position="481"/>
        <end position="505"/>
    </location>
</feature>
<accession>A0A2H5FQR5</accession>
<gene>
    <name evidence="2" type="ORF">CAB17_05150</name>
</gene>
<feature type="transmembrane region" description="Helical" evidence="1">
    <location>
        <begin position="257"/>
        <end position="277"/>
    </location>
</feature>
<feature type="transmembrane region" description="Helical" evidence="1">
    <location>
        <begin position="364"/>
        <end position="385"/>
    </location>
</feature>
<evidence type="ECO:0000256" key="1">
    <source>
        <dbReference type="SAM" id="Phobius"/>
    </source>
</evidence>
<evidence type="ECO:0008006" key="4">
    <source>
        <dbReference type="Google" id="ProtNLM"/>
    </source>
</evidence>
<dbReference type="KEGG" id="lsh:CAB17_05150"/>
<feature type="transmembrane region" description="Helical" evidence="1">
    <location>
        <begin position="183"/>
        <end position="201"/>
    </location>
</feature>
<feature type="transmembrane region" description="Helical" evidence="1">
    <location>
        <begin position="391"/>
        <end position="411"/>
    </location>
</feature>